<protein>
    <recommendedName>
        <fullName evidence="3">CBM20 domain-containing protein</fullName>
    </recommendedName>
</protein>
<gene>
    <name evidence="4" type="ORF">GTHE00462_LOCUS38385</name>
</gene>
<dbReference type="InterPro" id="IPR013784">
    <property type="entry name" value="Carb-bd-like_fold"/>
</dbReference>
<evidence type="ECO:0000256" key="1">
    <source>
        <dbReference type="SAM" id="MobiDB-lite"/>
    </source>
</evidence>
<dbReference type="PANTHER" id="PTHR15048:SF0">
    <property type="entry name" value="STARCH-BINDING DOMAIN-CONTAINING PROTEIN 1"/>
    <property type="match status" value="1"/>
</dbReference>
<feature type="region of interest" description="Disordered" evidence="1">
    <location>
        <begin position="20"/>
        <end position="88"/>
    </location>
</feature>
<evidence type="ECO:0000256" key="2">
    <source>
        <dbReference type="SAM" id="SignalP"/>
    </source>
</evidence>
<reference evidence="4" key="1">
    <citation type="submission" date="2021-01" db="EMBL/GenBank/DDBJ databases">
        <authorList>
            <person name="Corre E."/>
            <person name="Pelletier E."/>
            <person name="Niang G."/>
            <person name="Scheremetjew M."/>
            <person name="Finn R."/>
            <person name="Kale V."/>
            <person name="Holt S."/>
            <person name="Cochrane G."/>
            <person name="Meng A."/>
            <person name="Brown T."/>
            <person name="Cohen L."/>
        </authorList>
    </citation>
    <scope>NUCLEOTIDE SEQUENCE</scope>
    <source>
        <strain evidence="4">CCMP 2712</strain>
    </source>
</reference>
<feature type="compositionally biased region" description="Basic and acidic residues" evidence="1">
    <location>
        <begin position="69"/>
        <end position="82"/>
    </location>
</feature>
<dbReference type="Gene3D" id="2.60.40.10">
    <property type="entry name" value="Immunoglobulins"/>
    <property type="match status" value="1"/>
</dbReference>
<keyword evidence="2" id="KW-0732">Signal</keyword>
<dbReference type="InterPro" id="IPR002044">
    <property type="entry name" value="CBM20"/>
</dbReference>
<proteinExistence type="predicted"/>
<dbReference type="SMART" id="SM01065">
    <property type="entry name" value="CBM_2"/>
    <property type="match status" value="1"/>
</dbReference>
<evidence type="ECO:0000313" key="4">
    <source>
        <dbReference type="EMBL" id="CAE2339680.1"/>
    </source>
</evidence>
<name>A0A7S4PM92_GUITH</name>
<dbReference type="Pfam" id="PF00686">
    <property type="entry name" value="CBM_20"/>
    <property type="match status" value="1"/>
</dbReference>
<evidence type="ECO:0000259" key="3">
    <source>
        <dbReference type="PROSITE" id="PS51166"/>
    </source>
</evidence>
<feature type="signal peptide" evidence="2">
    <location>
        <begin position="1"/>
        <end position="19"/>
    </location>
</feature>
<dbReference type="GO" id="GO:0016020">
    <property type="term" value="C:membrane"/>
    <property type="evidence" value="ECO:0007669"/>
    <property type="project" value="TreeGrafter"/>
</dbReference>
<feature type="chain" id="PRO_5030951497" description="CBM20 domain-containing protein" evidence="2">
    <location>
        <begin position="20"/>
        <end position="348"/>
    </location>
</feature>
<dbReference type="PANTHER" id="PTHR15048">
    <property type="entry name" value="STARCH-BINDING DOMAIN-CONTAINING PROTEIN 1"/>
    <property type="match status" value="1"/>
</dbReference>
<dbReference type="SUPFAM" id="SSF49452">
    <property type="entry name" value="Starch-binding domain-like"/>
    <property type="match status" value="1"/>
</dbReference>
<organism evidence="4">
    <name type="scientific">Guillardia theta</name>
    <name type="common">Cryptophyte</name>
    <name type="synonym">Cryptomonas phi</name>
    <dbReference type="NCBI Taxonomy" id="55529"/>
    <lineage>
        <taxon>Eukaryota</taxon>
        <taxon>Cryptophyceae</taxon>
        <taxon>Pyrenomonadales</taxon>
        <taxon>Geminigeraceae</taxon>
        <taxon>Guillardia</taxon>
    </lineage>
</organism>
<dbReference type="EMBL" id="HBKN01049099">
    <property type="protein sequence ID" value="CAE2339680.1"/>
    <property type="molecule type" value="Transcribed_RNA"/>
</dbReference>
<sequence length="348" mass="39064">MSYLLILLLLAFHAPASTSLSSTPSYPLQSEQHVPTLRGGKPFGSPMLDVSKVTRPQAAELATSPAAGEQEKPQRQRSREMSKPSLLQIDSADVQKQVEDFIKSAAELLQQTEELLRPRSGHSVTRLAQRNRLLVQRAKILRLQSVDPSTHKKIDEKIAQLEAAWNAYAQISPLETQESLTAVPMEVKAVSSLVSEEDEMRANKKRVPVTFTVSCNYTDVGDQLLLIGDQPELGSWNPLASVLMTTTPTMYPLWQATVDLPAGEVIEYKYAIGTPGMLMGQYDVKEWEAHMGNRIFKVPRKANERKEEFVIPDHLHGENPDHRSPHFVHMQRMDSTDCFMDPEYACVF</sequence>
<feature type="compositionally biased region" description="Low complexity" evidence="1">
    <location>
        <begin position="20"/>
        <end position="30"/>
    </location>
</feature>
<dbReference type="GO" id="GO:2001070">
    <property type="term" value="F:starch binding"/>
    <property type="evidence" value="ECO:0007669"/>
    <property type="project" value="InterPro"/>
</dbReference>
<feature type="domain" description="CBM20" evidence="3">
    <location>
        <begin position="201"/>
        <end position="315"/>
    </location>
</feature>
<dbReference type="CDD" id="cd05467">
    <property type="entry name" value="CBM20"/>
    <property type="match status" value="1"/>
</dbReference>
<dbReference type="PROSITE" id="PS51166">
    <property type="entry name" value="CBM20"/>
    <property type="match status" value="1"/>
</dbReference>
<accession>A0A7S4PM92</accession>
<dbReference type="InterPro" id="IPR013783">
    <property type="entry name" value="Ig-like_fold"/>
</dbReference>
<dbReference type="AlphaFoldDB" id="A0A7S4PM92"/>